<keyword evidence="1" id="KW-0175">Coiled coil</keyword>
<proteinExistence type="predicted"/>
<evidence type="ECO:0000313" key="3">
    <source>
        <dbReference type="Proteomes" id="UP000290288"/>
    </source>
</evidence>
<dbReference type="AlphaFoldDB" id="A0A4V1Q3J7"/>
<dbReference type="EMBL" id="SDEE01000238">
    <property type="protein sequence ID" value="RXW18828.1"/>
    <property type="molecule type" value="Genomic_DNA"/>
</dbReference>
<comment type="caution">
    <text evidence="2">The sequence shown here is derived from an EMBL/GenBank/DDBJ whole genome shotgun (WGS) entry which is preliminary data.</text>
</comment>
<evidence type="ECO:0000313" key="2">
    <source>
        <dbReference type="EMBL" id="RXW18828.1"/>
    </source>
</evidence>
<dbReference type="Proteomes" id="UP000290288">
    <property type="component" value="Unassembled WGS sequence"/>
</dbReference>
<keyword evidence="3" id="KW-1185">Reference proteome</keyword>
<name>A0A4V1Q3J7_9AGAR</name>
<evidence type="ECO:0000256" key="1">
    <source>
        <dbReference type="SAM" id="Coils"/>
    </source>
</evidence>
<reference evidence="2 3" key="1">
    <citation type="submission" date="2019-01" db="EMBL/GenBank/DDBJ databases">
        <title>Draft genome sequence of Psathyrella aberdarensis IHI B618.</title>
        <authorList>
            <person name="Buettner E."/>
            <person name="Kellner H."/>
        </authorList>
    </citation>
    <scope>NUCLEOTIDE SEQUENCE [LARGE SCALE GENOMIC DNA]</scope>
    <source>
        <strain evidence="2 3">IHI B618</strain>
    </source>
</reference>
<gene>
    <name evidence="2" type="ORF">EST38_g7036</name>
</gene>
<accession>A0A4V1Q3J7</accession>
<protein>
    <submittedName>
        <fullName evidence="2">Uncharacterized protein</fullName>
    </submittedName>
</protein>
<sequence>MLSQDDFVIAQSLLLEELEEEEDDEEDLLSLAAVAGTMVYGSEEARERRNEAQRDRQQYLMRSDLLPDPQRATPWLAVHDSWNNRAYITTMGFDVATFEHILESDFASKWNSTPIPRSNSKGTKPPLLGRRSLDAAGGLGLVLHYLTSTMLDVSLMQIFAIIPSTVS</sequence>
<dbReference type="PANTHER" id="PTHR48471:SF1">
    <property type="entry name" value="DDE TNP4 DOMAIN-CONTAINING PROTEIN"/>
    <property type="match status" value="1"/>
</dbReference>
<dbReference type="OrthoDB" id="78198at2759"/>
<feature type="coiled-coil region" evidence="1">
    <location>
        <begin position="15"/>
        <end position="62"/>
    </location>
</feature>
<dbReference type="PANTHER" id="PTHR48471">
    <property type="entry name" value="DDE TNP4 DOMAIN-CONTAINING PROTEIN"/>
    <property type="match status" value="1"/>
</dbReference>
<organism evidence="2 3">
    <name type="scientific">Candolleomyces aberdarensis</name>
    <dbReference type="NCBI Taxonomy" id="2316362"/>
    <lineage>
        <taxon>Eukaryota</taxon>
        <taxon>Fungi</taxon>
        <taxon>Dikarya</taxon>
        <taxon>Basidiomycota</taxon>
        <taxon>Agaricomycotina</taxon>
        <taxon>Agaricomycetes</taxon>
        <taxon>Agaricomycetidae</taxon>
        <taxon>Agaricales</taxon>
        <taxon>Agaricineae</taxon>
        <taxon>Psathyrellaceae</taxon>
        <taxon>Candolleomyces</taxon>
    </lineage>
</organism>